<dbReference type="GO" id="GO:0036297">
    <property type="term" value="P:interstrand cross-link repair"/>
    <property type="evidence" value="ECO:0007669"/>
    <property type="project" value="TreeGrafter"/>
</dbReference>
<feature type="region of interest" description="Disordered" evidence="13">
    <location>
        <begin position="570"/>
        <end position="619"/>
    </location>
</feature>
<keyword evidence="10" id="KW-0539">Nucleus</keyword>
<keyword evidence="3" id="KW-0540">Nuclease</keyword>
<dbReference type="InterPro" id="IPR036866">
    <property type="entry name" value="RibonucZ/Hydroxyglut_hydro"/>
</dbReference>
<evidence type="ECO:0000256" key="7">
    <source>
        <dbReference type="ARBA" id="ARBA00022839"/>
    </source>
</evidence>
<evidence type="ECO:0000259" key="14">
    <source>
        <dbReference type="Pfam" id="PF07522"/>
    </source>
</evidence>
<feature type="region of interest" description="Disordered" evidence="13">
    <location>
        <begin position="503"/>
        <end position="530"/>
    </location>
</feature>
<protein>
    <recommendedName>
        <fullName evidence="11">Protein artemis</fullName>
    </recommendedName>
    <alternativeName>
        <fullName evidence="12">DNA cross-link repair 1C protein</fullName>
    </alternativeName>
</protein>
<comment type="similarity">
    <text evidence="2">Belongs to the DNA repair metallo-beta-lactamase (DRMBL) family.</text>
</comment>
<dbReference type="EMBL" id="MU004243">
    <property type="protein sequence ID" value="KAF2664101.1"/>
    <property type="molecule type" value="Genomic_DNA"/>
</dbReference>
<evidence type="ECO:0000256" key="11">
    <source>
        <dbReference type="ARBA" id="ARBA00039759"/>
    </source>
</evidence>
<dbReference type="GO" id="GO:0000723">
    <property type="term" value="P:telomere maintenance"/>
    <property type="evidence" value="ECO:0007669"/>
    <property type="project" value="TreeGrafter"/>
</dbReference>
<feature type="compositionally biased region" description="Polar residues" evidence="13">
    <location>
        <begin position="519"/>
        <end position="530"/>
    </location>
</feature>
<dbReference type="GO" id="GO:0005634">
    <property type="term" value="C:nucleus"/>
    <property type="evidence" value="ECO:0007669"/>
    <property type="project" value="UniProtKB-SubCell"/>
</dbReference>
<evidence type="ECO:0000256" key="13">
    <source>
        <dbReference type="SAM" id="MobiDB-lite"/>
    </source>
</evidence>
<keyword evidence="5" id="KW-0227">DNA damage</keyword>
<keyword evidence="7" id="KW-0269">Exonuclease</keyword>
<dbReference type="OrthoDB" id="5561659at2759"/>
<dbReference type="SUPFAM" id="SSF56281">
    <property type="entry name" value="Metallo-hydrolase/oxidoreductase"/>
    <property type="match status" value="1"/>
</dbReference>
<proteinExistence type="inferred from homology"/>
<dbReference type="PANTHER" id="PTHR23240:SF8">
    <property type="entry name" value="PROTEIN ARTEMIS"/>
    <property type="match status" value="1"/>
</dbReference>
<gene>
    <name evidence="15" type="ORF">BT63DRAFT_483556</name>
</gene>
<dbReference type="GO" id="GO:0006303">
    <property type="term" value="P:double-strand break repair via nonhomologous end joining"/>
    <property type="evidence" value="ECO:0007669"/>
    <property type="project" value="TreeGrafter"/>
</dbReference>
<dbReference type="Proteomes" id="UP000799302">
    <property type="component" value="Unassembled WGS sequence"/>
</dbReference>
<dbReference type="GO" id="GO:0035312">
    <property type="term" value="F:5'-3' DNA exonuclease activity"/>
    <property type="evidence" value="ECO:0007669"/>
    <property type="project" value="TreeGrafter"/>
</dbReference>
<evidence type="ECO:0000313" key="15">
    <source>
        <dbReference type="EMBL" id="KAF2664101.1"/>
    </source>
</evidence>
<evidence type="ECO:0000256" key="1">
    <source>
        <dbReference type="ARBA" id="ARBA00004123"/>
    </source>
</evidence>
<evidence type="ECO:0000256" key="12">
    <source>
        <dbReference type="ARBA" id="ARBA00042677"/>
    </source>
</evidence>
<evidence type="ECO:0000256" key="6">
    <source>
        <dbReference type="ARBA" id="ARBA00022801"/>
    </source>
</evidence>
<dbReference type="GO" id="GO:0004519">
    <property type="term" value="F:endonuclease activity"/>
    <property type="evidence" value="ECO:0007669"/>
    <property type="project" value="UniProtKB-KW"/>
</dbReference>
<evidence type="ECO:0000313" key="16">
    <source>
        <dbReference type="Proteomes" id="UP000799302"/>
    </source>
</evidence>
<dbReference type="AlphaFoldDB" id="A0A6A6TXP3"/>
<organism evidence="15 16">
    <name type="scientific">Microthyrium microscopicum</name>
    <dbReference type="NCBI Taxonomy" id="703497"/>
    <lineage>
        <taxon>Eukaryota</taxon>
        <taxon>Fungi</taxon>
        <taxon>Dikarya</taxon>
        <taxon>Ascomycota</taxon>
        <taxon>Pezizomycotina</taxon>
        <taxon>Dothideomycetes</taxon>
        <taxon>Dothideomycetes incertae sedis</taxon>
        <taxon>Microthyriales</taxon>
        <taxon>Microthyriaceae</taxon>
        <taxon>Microthyrium</taxon>
    </lineage>
</organism>
<feature type="compositionally biased region" description="Polar residues" evidence="13">
    <location>
        <begin position="570"/>
        <end position="587"/>
    </location>
</feature>
<comment type="subcellular location">
    <subcellularLocation>
        <location evidence="1">Nucleus</location>
    </subcellularLocation>
</comment>
<sequence>MSTFRGFLSEFPRIRIDFFRIVDGQPPPLACFLSHVHSDHLAGLESLKAPFVYCSPATKEVLLRLEKYPSRMNFAKGILETRLQTYKNLKKLLKPVPFETPTEIELQPGNTIRVTLFDANHCIGAAMFLIEGDGKAIIYTGDIRSESWWVNSLVQNPVLLPYASGLHYLDNIYLDTTFATKKAVYQKFPSKAEGLKELLEKVSQYPKDTMFYFQSWTFGYENVWIALSSFLDTQVHLDSYRWGIYRSLAKVKEGPPCQEAPQLSGFYLGNHFKQGCLTQESAGRLHSCEKGSGCSVIDGNSEVVTILPVITRRQDGLTVYEVGAGGGQGDLNQIQELELPDVASLDQLVELCGDVISDQKVLLKVVKMLLTKGKGQKSRIRLESHVNDIGADSFEQQVKIERLVDELVRMVDTPASEEADDSYIPNSTAAQLPRTITFPYSRHSSYSELCELVSAFQPKQVYPCTVDEMTWTPAVGMAHLFGHCCSGTRFEHDDEMMVKYSDRVEQETQDQEQQTQTDSNIRSDSATESQVTQILIAEQISSPANAENNVKHTAEQNHFAGTQYETVNESFRSARSNAASLDRQSSVGEVPSPKKSQKRKREGGQSKADQSRPGKESTIMEWAYQAARSGDWDSFSAGLVSVRGLNESFELPLMEDD</sequence>
<dbReference type="PANTHER" id="PTHR23240">
    <property type="entry name" value="DNA CROSS-LINK REPAIR PROTEIN PSO2/SNM1-RELATED"/>
    <property type="match status" value="1"/>
</dbReference>
<dbReference type="GO" id="GO:0006310">
    <property type="term" value="P:DNA recombination"/>
    <property type="evidence" value="ECO:0007669"/>
    <property type="project" value="UniProtKB-KW"/>
</dbReference>
<feature type="domain" description="DNA repair metallo-beta-lactamase" evidence="14">
    <location>
        <begin position="436"/>
        <end position="465"/>
    </location>
</feature>
<dbReference type="GO" id="GO:0003684">
    <property type="term" value="F:damaged DNA binding"/>
    <property type="evidence" value="ECO:0007669"/>
    <property type="project" value="TreeGrafter"/>
</dbReference>
<keyword evidence="8" id="KW-0233">DNA recombination</keyword>
<keyword evidence="16" id="KW-1185">Reference proteome</keyword>
<accession>A0A6A6TXP3</accession>
<evidence type="ECO:0000256" key="9">
    <source>
        <dbReference type="ARBA" id="ARBA00023204"/>
    </source>
</evidence>
<evidence type="ECO:0000256" key="3">
    <source>
        <dbReference type="ARBA" id="ARBA00022722"/>
    </source>
</evidence>
<dbReference type="InterPro" id="IPR011084">
    <property type="entry name" value="DRMBL"/>
</dbReference>
<keyword evidence="6" id="KW-0378">Hydrolase</keyword>
<evidence type="ECO:0000256" key="5">
    <source>
        <dbReference type="ARBA" id="ARBA00022763"/>
    </source>
</evidence>
<evidence type="ECO:0000256" key="10">
    <source>
        <dbReference type="ARBA" id="ARBA00023242"/>
    </source>
</evidence>
<name>A0A6A6TXP3_9PEZI</name>
<evidence type="ECO:0000256" key="2">
    <source>
        <dbReference type="ARBA" id="ARBA00010304"/>
    </source>
</evidence>
<evidence type="ECO:0000256" key="4">
    <source>
        <dbReference type="ARBA" id="ARBA00022759"/>
    </source>
</evidence>
<keyword evidence="4" id="KW-0255">Endonuclease</keyword>
<evidence type="ECO:0000256" key="8">
    <source>
        <dbReference type="ARBA" id="ARBA00023172"/>
    </source>
</evidence>
<keyword evidence="9" id="KW-0234">DNA repair</keyword>
<reference evidence="15" key="1">
    <citation type="journal article" date="2020" name="Stud. Mycol.">
        <title>101 Dothideomycetes genomes: a test case for predicting lifestyles and emergence of pathogens.</title>
        <authorList>
            <person name="Haridas S."/>
            <person name="Albert R."/>
            <person name="Binder M."/>
            <person name="Bloem J."/>
            <person name="Labutti K."/>
            <person name="Salamov A."/>
            <person name="Andreopoulos B."/>
            <person name="Baker S."/>
            <person name="Barry K."/>
            <person name="Bills G."/>
            <person name="Bluhm B."/>
            <person name="Cannon C."/>
            <person name="Castanera R."/>
            <person name="Culley D."/>
            <person name="Daum C."/>
            <person name="Ezra D."/>
            <person name="Gonzalez J."/>
            <person name="Henrissat B."/>
            <person name="Kuo A."/>
            <person name="Liang C."/>
            <person name="Lipzen A."/>
            <person name="Lutzoni F."/>
            <person name="Magnuson J."/>
            <person name="Mondo S."/>
            <person name="Nolan M."/>
            <person name="Ohm R."/>
            <person name="Pangilinan J."/>
            <person name="Park H.-J."/>
            <person name="Ramirez L."/>
            <person name="Alfaro M."/>
            <person name="Sun H."/>
            <person name="Tritt A."/>
            <person name="Yoshinaga Y."/>
            <person name="Zwiers L.-H."/>
            <person name="Turgeon B."/>
            <person name="Goodwin S."/>
            <person name="Spatafora J."/>
            <person name="Crous P."/>
            <person name="Grigoriev I."/>
        </authorList>
    </citation>
    <scope>NUCLEOTIDE SEQUENCE</scope>
    <source>
        <strain evidence="15">CBS 115976</strain>
    </source>
</reference>
<dbReference type="Pfam" id="PF07522">
    <property type="entry name" value="DRMBL"/>
    <property type="match status" value="1"/>
</dbReference>
<dbReference type="Pfam" id="PF23023">
    <property type="entry name" value="Anti-Pycsar_Apyc1"/>
    <property type="match status" value="1"/>
</dbReference>
<dbReference type="Gene3D" id="3.60.15.10">
    <property type="entry name" value="Ribonuclease Z/Hydroxyacylglutathione hydrolase-like"/>
    <property type="match status" value="1"/>
</dbReference>